<dbReference type="RefSeq" id="WP_048173070.1">
    <property type="nucleotide sequence ID" value="NZ_CP009506.1"/>
</dbReference>
<feature type="transmembrane region" description="Helical" evidence="6">
    <location>
        <begin position="20"/>
        <end position="53"/>
    </location>
</feature>
<evidence type="ECO:0000256" key="3">
    <source>
        <dbReference type="ARBA" id="ARBA00022692"/>
    </source>
</evidence>
<dbReference type="Pfam" id="PF01594">
    <property type="entry name" value="AI-2E_transport"/>
    <property type="match status" value="1"/>
</dbReference>
<feature type="transmembrane region" description="Helical" evidence="6">
    <location>
        <begin position="153"/>
        <end position="171"/>
    </location>
</feature>
<evidence type="ECO:0000313" key="8">
    <source>
        <dbReference type="Proteomes" id="UP000033111"/>
    </source>
</evidence>
<dbReference type="PATRIC" id="fig|1434120.4.peg.3392"/>
<feature type="transmembrane region" description="Helical" evidence="6">
    <location>
        <begin position="306"/>
        <end position="337"/>
    </location>
</feature>
<dbReference type="OrthoDB" id="137390at2157"/>
<sequence>MRFNYPPDGVSQLIESRWKIGVALAVAVLLFFAFLILLPLADGIVLGIVFAYIARPVQVKFGKYRKIGAMIASLFIFIPIVFIVGAGVVEILNQISWIIENQTSVMSGILDFIHGLEIPTTYVDRINNAIWNLFTSLLPAVGSVGLISYARSIGLFVINFIVSIFFCYFLLADGDRLYCAFIGIIPSDYQSIANRYAAHLDMILKGVFIGNAYSALIVSVTSVFVFHAFGFPHVLALATLIFIASVIPLFAGYMVLVPMALIRYFEQGSQSAALFFVVSSLVIYGPPELILRPFLTSLKSKIHPMLLMLAFLGGAFVGGVAGFFAAPILLGALVAAYRVYQEQVHPELVAQADVYLKDPAKACRTDEKNSFQ</sequence>
<evidence type="ECO:0008006" key="9">
    <source>
        <dbReference type="Google" id="ProtNLM"/>
    </source>
</evidence>
<accession>A0A0E3P6A2</accession>
<keyword evidence="8" id="KW-1185">Reference proteome</keyword>
<feature type="transmembrane region" description="Helical" evidence="6">
    <location>
        <begin position="129"/>
        <end position="146"/>
    </location>
</feature>
<proteinExistence type="inferred from homology"/>
<keyword evidence="5 6" id="KW-0472">Membrane</keyword>
<dbReference type="PANTHER" id="PTHR21716:SF4">
    <property type="entry name" value="TRANSMEMBRANE PROTEIN 245"/>
    <property type="match status" value="1"/>
</dbReference>
<dbReference type="EMBL" id="CP009506">
    <property type="protein sequence ID" value="AKB29302.1"/>
    <property type="molecule type" value="Genomic_DNA"/>
</dbReference>
<evidence type="ECO:0000256" key="5">
    <source>
        <dbReference type="ARBA" id="ARBA00023136"/>
    </source>
</evidence>
<dbReference type="HOGENOM" id="CLU_041771_3_0_2"/>
<dbReference type="AlphaFoldDB" id="A0A0E3P6A2"/>
<feature type="transmembrane region" description="Helical" evidence="6">
    <location>
        <begin position="268"/>
        <end position="286"/>
    </location>
</feature>
<name>A0A0E3P6A2_9EURY</name>
<protein>
    <recommendedName>
        <fullName evidence="9">Permease</fullName>
    </recommendedName>
</protein>
<keyword evidence="4 6" id="KW-1133">Transmembrane helix</keyword>
<gene>
    <name evidence="7" type="ORF">MSSIT_2583</name>
</gene>
<feature type="transmembrane region" description="Helical" evidence="6">
    <location>
        <begin position="74"/>
        <end position="99"/>
    </location>
</feature>
<dbReference type="KEGG" id="msw:MSSIT_2583"/>
<dbReference type="GO" id="GO:0016020">
    <property type="term" value="C:membrane"/>
    <property type="evidence" value="ECO:0007669"/>
    <property type="project" value="UniProtKB-SubCell"/>
</dbReference>
<dbReference type="InterPro" id="IPR002549">
    <property type="entry name" value="AI-2E-like"/>
</dbReference>
<keyword evidence="3 6" id="KW-0812">Transmembrane</keyword>
<evidence type="ECO:0000313" key="7">
    <source>
        <dbReference type="EMBL" id="AKB29302.1"/>
    </source>
</evidence>
<dbReference type="PANTHER" id="PTHR21716">
    <property type="entry name" value="TRANSMEMBRANE PROTEIN"/>
    <property type="match status" value="1"/>
</dbReference>
<evidence type="ECO:0000256" key="6">
    <source>
        <dbReference type="SAM" id="Phobius"/>
    </source>
</evidence>
<comment type="similarity">
    <text evidence="2">Belongs to the autoinducer-2 exporter (AI-2E) (TC 2.A.86) family.</text>
</comment>
<dbReference type="Proteomes" id="UP000033111">
    <property type="component" value="Chromosome"/>
</dbReference>
<dbReference type="GeneID" id="24861470"/>
<evidence type="ECO:0000256" key="1">
    <source>
        <dbReference type="ARBA" id="ARBA00004141"/>
    </source>
</evidence>
<reference evidence="7 8" key="1">
    <citation type="submission" date="2014-07" db="EMBL/GenBank/DDBJ databases">
        <title>Methanogenic archaea and the global carbon cycle.</title>
        <authorList>
            <person name="Henriksen J.R."/>
            <person name="Luke J."/>
            <person name="Reinhart S."/>
            <person name="Benedict M.N."/>
            <person name="Youngblut N.D."/>
            <person name="Metcalf M.E."/>
            <person name="Whitaker R.J."/>
            <person name="Metcalf W.W."/>
        </authorList>
    </citation>
    <scope>NUCLEOTIDE SEQUENCE [LARGE SCALE GENOMIC DNA]</scope>
    <source>
        <strain evidence="7 8">T4/M</strain>
    </source>
</reference>
<feature type="transmembrane region" description="Helical" evidence="6">
    <location>
        <begin position="235"/>
        <end position="256"/>
    </location>
</feature>
<comment type="subcellular location">
    <subcellularLocation>
        <location evidence="1">Membrane</location>
        <topology evidence="1">Multi-pass membrane protein</topology>
    </subcellularLocation>
</comment>
<organism evidence="7 8">
    <name type="scientific">Methanosarcina siciliae T4/M</name>
    <dbReference type="NCBI Taxonomy" id="1434120"/>
    <lineage>
        <taxon>Archaea</taxon>
        <taxon>Methanobacteriati</taxon>
        <taxon>Methanobacteriota</taxon>
        <taxon>Stenosarchaea group</taxon>
        <taxon>Methanomicrobia</taxon>
        <taxon>Methanosarcinales</taxon>
        <taxon>Methanosarcinaceae</taxon>
        <taxon>Methanosarcina</taxon>
    </lineage>
</organism>
<evidence type="ECO:0000256" key="4">
    <source>
        <dbReference type="ARBA" id="ARBA00022989"/>
    </source>
</evidence>
<evidence type="ECO:0000256" key="2">
    <source>
        <dbReference type="ARBA" id="ARBA00009773"/>
    </source>
</evidence>
<feature type="transmembrane region" description="Helical" evidence="6">
    <location>
        <begin position="208"/>
        <end position="229"/>
    </location>
</feature>